<dbReference type="InterPro" id="IPR036393">
    <property type="entry name" value="AceGlu_kinase-like_sf"/>
</dbReference>
<dbReference type="SUPFAM" id="SSF53633">
    <property type="entry name" value="Carbamate kinase-like"/>
    <property type="match status" value="1"/>
</dbReference>
<gene>
    <name evidence="8 9" type="primary">argA</name>
    <name evidence="9" type="ORF">WP2W18E01_42160</name>
</gene>
<dbReference type="Gene3D" id="3.40.1160.10">
    <property type="entry name" value="Acetylglutamate kinase-like"/>
    <property type="match status" value="1"/>
</dbReference>
<proteinExistence type="inferred from homology"/>
<evidence type="ECO:0000313" key="10">
    <source>
        <dbReference type="Proteomes" id="UP000515756"/>
    </source>
</evidence>
<reference evidence="9 10" key="1">
    <citation type="submission" date="2019-12" db="EMBL/GenBank/DDBJ databases">
        <title>complete genome sequences of Aeromonas caviae str. WP2-W18-ESBL-01 isolated from wastewater treatment plant effluent.</title>
        <authorList>
            <person name="Sekizuka T."/>
            <person name="Itokawa K."/>
            <person name="Yatsu K."/>
            <person name="Inamine Y."/>
            <person name="Kuroda M."/>
        </authorList>
    </citation>
    <scope>NUCLEOTIDE SEQUENCE [LARGE SCALE GENOMIC DNA]</scope>
    <source>
        <strain evidence="9 10">WP2-W18-ESBL-01</strain>
    </source>
</reference>
<protein>
    <recommendedName>
        <fullName evidence="8">Amino-acid acetyltransferase</fullName>
        <ecNumber evidence="8">2.3.1.1</ecNumber>
    </recommendedName>
    <alternativeName>
        <fullName evidence="8">N-acetylglutamate synthase</fullName>
        <shortName evidence="8">AGS</shortName>
        <shortName evidence="8">NAGS</shortName>
    </alternativeName>
</protein>
<evidence type="ECO:0000256" key="5">
    <source>
        <dbReference type="ARBA" id="ARBA00022679"/>
    </source>
</evidence>
<comment type="miscellaneous">
    <text evidence="8">In bacteria which possess the bifunctional enzyme ornithine acetyltransferase/N-acetylglutamate synthase (ArgJ), ArgA fulfills an anaplerotic role.</text>
</comment>
<dbReference type="InterPro" id="IPR033719">
    <property type="entry name" value="NAGS_kin"/>
</dbReference>
<dbReference type="PANTHER" id="PTHR30602:SF12">
    <property type="entry name" value="AMINO-ACID ACETYLTRANSFERASE NAGS1, CHLOROPLASTIC-RELATED"/>
    <property type="match status" value="1"/>
</dbReference>
<dbReference type="GO" id="GO:0005737">
    <property type="term" value="C:cytoplasm"/>
    <property type="evidence" value="ECO:0007669"/>
    <property type="project" value="UniProtKB-SubCell"/>
</dbReference>
<comment type="subcellular location">
    <subcellularLocation>
        <location evidence="8">Cytoplasm</location>
    </subcellularLocation>
</comment>
<dbReference type="HAMAP" id="MF_01105">
    <property type="entry name" value="N_acetyl_glu_synth"/>
    <property type="match status" value="1"/>
</dbReference>
<dbReference type="Pfam" id="PF00696">
    <property type="entry name" value="AA_kinase"/>
    <property type="match status" value="1"/>
</dbReference>
<keyword evidence="8" id="KW-0963">Cytoplasm</keyword>
<evidence type="ECO:0000256" key="8">
    <source>
        <dbReference type="HAMAP-Rule" id="MF_01105"/>
    </source>
</evidence>
<dbReference type="InterPro" id="IPR000182">
    <property type="entry name" value="GNAT_dom"/>
</dbReference>
<keyword evidence="5 8" id="KW-0808">Transferase</keyword>
<comment type="catalytic activity">
    <reaction evidence="7 8">
        <text>L-glutamate + acetyl-CoA = N-acetyl-L-glutamate + CoA + H(+)</text>
        <dbReference type="Rhea" id="RHEA:24292"/>
        <dbReference type="ChEBI" id="CHEBI:15378"/>
        <dbReference type="ChEBI" id="CHEBI:29985"/>
        <dbReference type="ChEBI" id="CHEBI:44337"/>
        <dbReference type="ChEBI" id="CHEBI:57287"/>
        <dbReference type="ChEBI" id="CHEBI:57288"/>
        <dbReference type="EC" id="2.3.1.1"/>
    </reaction>
</comment>
<dbReference type="Proteomes" id="UP000515756">
    <property type="component" value="Chromosome"/>
</dbReference>
<evidence type="ECO:0000256" key="1">
    <source>
        <dbReference type="ARBA" id="ARBA00004925"/>
    </source>
</evidence>
<dbReference type="NCBIfam" id="TIGR01890">
    <property type="entry name" value="N-Ac-Glu-synth"/>
    <property type="match status" value="1"/>
</dbReference>
<evidence type="ECO:0000256" key="7">
    <source>
        <dbReference type="ARBA" id="ARBA00048372"/>
    </source>
</evidence>
<dbReference type="CDD" id="cd04301">
    <property type="entry name" value="NAT_SF"/>
    <property type="match status" value="1"/>
</dbReference>
<dbReference type="GO" id="GO:0006526">
    <property type="term" value="P:L-arginine biosynthetic process"/>
    <property type="evidence" value="ECO:0007669"/>
    <property type="project" value="UniProtKB-UniRule"/>
</dbReference>
<dbReference type="AlphaFoldDB" id="A0A6S4TCD6"/>
<dbReference type="EC" id="2.3.1.1" evidence="8"/>
<sequence length="445" mass="49536">MKHVREREPSLVHAFRQSTPYVNVHRGATFVLMIGGEAICHPNFANIVSDIALLQTLGIRLVLVFGSRPQNDEALARAGIQAQYHKRIRVTDDASFAIIKQVCGGLQYDITAQLSMGLANTPMQGARISVVSGNFVTAQPLGVDDGIDFCHSGRVRRIDVEGITRQLDQHGLVLISPIGCSVTGESFNLSSEEVARRVAVDLKADKLICFSSTQGVMDRHGEAISELFPEQAEELLVALEQAGEEMSGTARYLRAAIASCRGGVPRSHLVSYQDDGAMLQELFSREGLGTQIVRESAERARAATIEDIGGILDLIRPLEEEGILVRRSREQLEMEIDKFTIIERDGLIIGCAALYCFMEEAMAEMACVAIHPEYRNSNRGDTLIAKVAERAKRLGIRRLFVLTTRSIHWFRERGFDPLEVEDLPVERQRFYNWQRRSKVLSKTIS</sequence>
<dbReference type="InterPro" id="IPR016181">
    <property type="entry name" value="Acyl_CoA_acyltransferase"/>
</dbReference>
<keyword evidence="6 8" id="KW-0012">Acyltransferase</keyword>
<dbReference type="GO" id="GO:0004042">
    <property type="term" value="F:L-glutamate N-acetyltransferase activity"/>
    <property type="evidence" value="ECO:0007669"/>
    <property type="project" value="UniProtKB-UniRule"/>
</dbReference>
<dbReference type="EMBL" id="AP021927">
    <property type="protein sequence ID" value="BBQ32634.1"/>
    <property type="molecule type" value="Genomic_DNA"/>
</dbReference>
<evidence type="ECO:0000256" key="6">
    <source>
        <dbReference type="ARBA" id="ARBA00023315"/>
    </source>
</evidence>
<dbReference type="PANTHER" id="PTHR30602">
    <property type="entry name" value="AMINO-ACID ACETYLTRANSFERASE"/>
    <property type="match status" value="1"/>
</dbReference>
<dbReference type="Gene3D" id="3.40.630.30">
    <property type="match status" value="1"/>
</dbReference>
<dbReference type="InterPro" id="IPR010167">
    <property type="entry name" value="NH2A_AcTrfase"/>
</dbReference>
<keyword evidence="3 8" id="KW-0055">Arginine biosynthesis</keyword>
<dbReference type="CDD" id="cd04237">
    <property type="entry name" value="AAK_NAGS-ABP"/>
    <property type="match status" value="1"/>
</dbReference>
<comment type="similarity">
    <text evidence="2 8">Belongs to the acetyltransferase family. ArgA subfamily.</text>
</comment>
<dbReference type="NCBIfam" id="NF003641">
    <property type="entry name" value="PRK05279.1"/>
    <property type="match status" value="1"/>
</dbReference>
<dbReference type="PIRSF" id="PIRSF000423">
    <property type="entry name" value="ArgA"/>
    <property type="match status" value="1"/>
</dbReference>
<comment type="pathway">
    <text evidence="1 8">Amino-acid biosynthesis; L-arginine biosynthesis; N(2)-acetyl-L-ornithine from L-glutamate: step 1/4.</text>
</comment>
<evidence type="ECO:0000256" key="4">
    <source>
        <dbReference type="ARBA" id="ARBA00022605"/>
    </source>
</evidence>
<dbReference type="PROSITE" id="PS51186">
    <property type="entry name" value="GNAT"/>
    <property type="match status" value="1"/>
</dbReference>
<dbReference type="SUPFAM" id="SSF55729">
    <property type="entry name" value="Acyl-CoA N-acyltransferases (Nat)"/>
    <property type="match status" value="1"/>
</dbReference>
<name>A0A6S4TCD6_AERCA</name>
<dbReference type="Pfam" id="PF00583">
    <property type="entry name" value="Acetyltransf_1"/>
    <property type="match status" value="1"/>
</dbReference>
<dbReference type="UniPathway" id="UPA00068">
    <property type="reaction ID" value="UER00106"/>
</dbReference>
<evidence type="ECO:0000256" key="2">
    <source>
        <dbReference type="ARBA" id="ARBA00009145"/>
    </source>
</evidence>
<accession>A0A6S4TCD6</accession>
<keyword evidence="4 8" id="KW-0028">Amino-acid biosynthesis</keyword>
<evidence type="ECO:0000313" key="9">
    <source>
        <dbReference type="EMBL" id="BBQ32634.1"/>
    </source>
</evidence>
<organism evidence="9 10">
    <name type="scientific">Aeromonas caviae</name>
    <name type="common">Aeromonas punctata</name>
    <dbReference type="NCBI Taxonomy" id="648"/>
    <lineage>
        <taxon>Bacteria</taxon>
        <taxon>Pseudomonadati</taxon>
        <taxon>Pseudomonadota</taxon>
        <taxon>Gammaproteobacteria</taxon>
        <taxon>Aeromonadales</taxon>
        <taxon>Aeromonadaceae</taxon>
        <taxon>Aeromonas</taxon>
    </lineage>
</organism>
<dbReference type="InterPro" id="IPR001048">
    <property type="entry name" value="Asp/Glu/Uridylate_kinase"/>
</dbReference>
<evidence type="ECO:0000256" key="3">
    <source>
        <dbReference type="ARBA" id="ARBA00022571"/>
    </source>
</evidence>